<dbReference type="Gene3D" id="2.60.40.10">
    <property type="entry name" value="Immunoglobulins"/>
    <property type="match status" value="8"/>
</dbReference>
<keyword evidence="3" id="KW-0119">Carbohydrate metabolism</keyword>
<dbReference type="InterPro" id="IPR050713">
    <property type="entry name" value="RTP_Phos/Ushers"/>
</dbReference>
<evidence type="ECO:0000313" key="9">
    <source>
        <dbReference type="Proteomes" id="UP000310636"/>
    </source>
</evidence>
<evidence type="ECO:0000259" key="7">
    <source>
        <dbReference type="PROSITE" id="PS51166"/>
    </source>
</evidence>
<dbReference type="FunFam" id="2.60.40.10:FF:001114">
    <property type="entry name" value="Chitinase A1"/>
    <property type="match status" value="3"/>
</dbReference>
<evidence type="ECO:0000256" key="4">
    <source>
        <dbReference type="ARBA" id="ARBA00023295"/>
    </source>
</evidence>
<gene>
    <name evidence="8" type="ORF">E6C55_07350</name>
</gene>
<dbReference type="SUPFAM" id="SSF88713">
    <property type="entry name" value="Glycoside hydrolase/deacetylase"/>
    <property type="match status" value="1"/>
</dbReference>
<dbReference type="Pfam" id="PF00041">
    <property type="entry name" value="fn3"/>
    <property type="match status" value="4"/>
</dbReference>
<feature type="domain" description="Fibronectin type-III" evidence="6">
    <location>
        <begin position="864"/>
        <end position="949"/>
    </location>
</feature>
<evidence type="ECO:0000256" key="3">
    <source>
        <dbReference type="ARBA" id="ARBA00023277"/>
    </source>
</evidence>
<dbReference type="RefSeq" id="WP_136369127.1">
    <property type="nucleotide sequence ID" value="NZ_SSOB01000007.1"/>
</dbReference>
<dbReference type="PANTHER" id="PTHR46957">
    <property type="entry name" value="CYTOKINE RECEPTOR"/>
    <property type="match status" value="1"/>
</dbReference>
<dbReference type="EMBL" id="SSOB01000007">
    <property type="protein sequence ID" value="THF82189.1"/>
    <property type="molecule type" value="Genomic_DNA"/>
</dbReference>
<name>A0A4S4C4R1_9BACL</name>
<dbReference type="InterPro" id="IPR011330">
    <property type="entry name" value="Glyco_hydro/deAcase_b/a-brl"/>
</dbReference>
<keyword evidence="5" id="KW-0624">Polysaccharide degradation</keyword>
<dbReference type="InterPro" id="IPR005085">
    <property type="entry name" value="CBM25"/>
</dbReference>
<evidence type="ECO:0000259" key="6">
    <source>
        <dbReference type="PROSITE" id="PS50853"/>
    </source>
</evidence>
<dbReference type="PANTHER" id="PTHR46957:SF3">
    <property type="entry name" value="CYTOKINE RECEPTOR"/>
    <property type="match status" value="1"/>
</dbReference>
<evidence type="ECO:0000256" key="1">
    <source>
        <dbReference type="ARBA" id="ARBA00022729"/>
    </source>
</evidence>
<feature type="domain" description="CBM20" evidence="7">
    <location>
        <begin position="1425"/>
        <end position="1529"/>
    </location>
</feature>
<dbReference type="InterPro" id="IPR036116">
    <property type="entry name" value="FN3_sf"/>
</dbReference>
<dbReference type="InterPro" id="IPR013784">
    <property type="entry name" value="Carb-bd-like_fold"/>
</dbReference>
<dbReference type="PROSITE" id="PS51166">
    <property type="entry name" value="CBM20"/>
    <property type="match status" value="1"/>
</dbReference>
<feature type="domain" description="Fibronectin type-III" evidence="6">
    <location>
        <begin position="1053"/>
        <end position="1138"/>
    </location>
</feature>
<dbReference type="InterPro" id="IPR002044">
    <property type="entry name" value="CBM20"/>
</dbReference>
<sequence length="1530" mass="164919">MPNFWAYYDTSQYASTAVGSPIRYMYDGQVIDLKNNPPANYTYFNPTNGSALPHDDLVSYYTHNAKTGAYLYWPWQVAQSLNQSYPSAQMQVTMSGALINNVNSFMTTNNVPGYNDVNWGLTWKNAYNSLKTPNGNRTLDLIHFSGHHSMGPLTGNDYLEKDLIYHSATLAQSYFLGDSYVSSKGFFPTELGFSERIIPVLNKLGIEWSVLGNNHYSRTLTDYPLLNDPGADTMVSPPNRADLQNTSSVGGWLAQPMFNEKQVVYNKYPFASTPHWVRYVDPATGEESKVVGVPVAQAESWEEGYQGSVQATVLKNYEGLVSQKQFFVIAHDGDNSSGRAGSEDTWRNAANVTYADSGVKAEGISEYLINNTPAASDVVHVQDGSWIDTRDSSSDPTWYHWHVPFGIWKAQFSDFNKATGMNLSPKKNLSGVEDGMTVSFEYGYNYLERNFALLQAAENYAKTAEQIWLDDHPNYWQPTTNLDKQVTYSGNQLNPWMISYPVKGDVNNDYKGGANPAELGWYFLLPAMDSGFGYYDENVDDSVKPTLSFNNSLYFTKPYVAQNASKDKTGPSVWWPQRYPYNPGSSNVSKAEGWTLQYYDNTFGIYTYAYDVSGLQDIKVKVRTHADKTASATDNTFRVYEPAAMKAQGVSNIDPSKVSDWTSYPMTKRDLQQDINGVSWQAESTKMFNVVKAQEIGDMYYTYLNNYRDQLVDYYIEAVDGEGNVTKSDIQTVYVGAGTYSKDSTGKIVEDVNGTIQGTHPFLVVDTEAPSVPTNVQAATVTDRSVALTWTAASDNVGVTAYDVYRGGTLIGTTASTSYTDSGLTSSTGYSYTVKARDSAGNTSAASDPLLVQTREPDTIAPSAPTDLTAGEQTASSITLSWTAATDNYVVASYDVYRNGAKIGSSAATSYQDNNLSPNTTYTYYVKALDAAGNASEASAEASAKTANGNVVTIYYKRGYSTPYIHYRPIGGTWTTAPGVAMPQSEVSGYNVISLNVGAAAGAEVDFNNGSGTWDNNGGKNYTFQQGTWTYDSGTITAGAPAGAIVDTTAPSAPTNVTASAKTSGSVSLSWTASTDNVGVTGYEIYRDDVKVGTSTTTTYTDSGLSASTEYRYAVKAYDAAGNVSAASSTLVVTTDVPPVSNTATIYYKRGYATPYIHYAPTGGTWTTSPGKAMTASTDYPGYSAITVDLGTATSMQAVFNNGSGTWDNNGGKNYTFQQGTWTYDGGTITAGTPPVPDTTPPSAPTNVAAASISSSTATVSWLSSTDNVGVTGYVIYRDGTKVGTSTATTYADSGLTANTTYSYTVKATDAAGNLSDASAAATVKTLEAVTNSATIYYKRGYSTPYIHYAPTGGTWTTSPGKAMTASADYSGYSVITVDLGTATSMQAVFNNGSGTWDNNGGQNYTFQQGTWTYDGGTITAGTPSVQAQSLTINLSVPATTSSGDTLYLSGTFNNWDPADNAYKLARNSDGTYSITFAPEAGTTLQFKFTRGSWASVETNANGSDISNRSYTVLSGTQTLNLTAAKWKDK</sequence>
<keyword evidence="2" id="KW-0378">Hydrolase</keyword>
<accession>A0A4S4C4R1</accession>
<dbReference type="Pfam" id="PF03423">
    <property type="entry name" value="CBM_25"/>
    <property type="match status" value="3"/>
</dbReference>
<reference evidence="8 9" key="1">
    <citation type="submission" date="2019-04" db="EMBL/GenBank/DDBJ databases">
        <title>Cohnella sp. nov. isolated from preserved vegetables.</title>
        <authorList>
            <person name="Lin S.-Y."/>
            <person name="Hung M.-H."/>
            <person name="Young C.-C."/>
        </authorList>
    </citation>
    <scope>NUCLEOTIDE SEQUENCE [LARGE SCALE GENOMIC DNA]</scope>
    <source>
        <strain evidence="8 9">CC-MHH1044</strain>
    </source>
</reference>
<dbReference type="Proteomes" id="UP000310636">
    <property type="component" value="Unassembled WGS sequence"/>
</dbReference>
<dbReference type="OrthoDB" id="9805159at2"/>
<feature type="domain" description="Fibronectin type-III" evidence="6">
    <location>
        <begin position="1244"/>
        <end position="1329"/>
    </location>
</feature>
<dbReference type="GO" id="GO:0000272">
    <property type="term" value="P:polysaccharide catabolic process"/>
    <property type="evidence" value="ECO:0007669"/>
    <property type="project" value="UniProtKB-KW"/>
</dbReference>
<keyword evidence="4" id="KW-0326">Glycosidase</keyword>
<evidence type="ECO:0000256" key="2">
    <source>
        <dbReference type="ARBA" id="ARBA00022801"/>
    </source>
</evidence>
<protein>
    <submittedName>
        <fullName evidence="8">Alpha-amylase</fullName>
    </submittedName>
</protein>
<organism evidence="8 9">
    <name type="scientific">Cohnella fermenti</name>
    <dbReference type="NCBI Taxonomy" id="2565925"/>
    <lineage>
        <taxon>Bacteria</taxon>
        <taxon>Bacillati</taxon>
        <taxon>Bacillota</taxon>
        <taxon>Bacilli</taxon>
        <taxon>Bacillales</taxon>
        <taxon>Paenibacillaceae</taxon>
        <taxon>Cohnella</taxon>
    </lineage>
</organism>
<dbReference type="GO" id="GO:2001070">
    <property type="term" value="F:starch binding"/>
    <property type="evidence" value="ECO:0007669"/>
    <property type="project" value="InterPro"/>
</dbReference>
<dbReference type="InterPro" id="IPR013783">
    <property type="entry name" value="Ig-like_fold"/>
</dbReference>
<keyword evidence="1" id="KW-0732">Signal</keyword>
<dbReference type="GO" id="GO:0016020">
    <property type="term" value="C:membrane"/>
    <property type="evidence" value="ECO:0007669"/>
    <property type="project" value="UniProtKB-SubCell"/>
</dbReference>
<dbReference type="SMART" id="SM00060">
    <property type="entry name" value="FN3"/>
    <property type="match status" value="4"/>
</dbReference>
<dbReference type="SUPFAM" id="SSF49265">
    <property type="entry name" value="Fibronectin type III"/>
    <property type="match status" value="3"/>
</dbReference>
<keyword evidence="9" id="KW-1185">Reference proteome</keyword>
<comment type="caution">
    <text evidence="8">The sequence shown here is derived from an EMBL/GenBank/DDBJ whole genome shotgun (WGS) entry which is preliminary data.</text>
</comment>
<dbReference type="SMART" id="SM01066">
    <property type="entry name" value="CBM_25"/>
    <property type="match status" value="3"/>
</dbReference>
<dbReference type="CDD" id="cd00063">
    <property type="entry name" value="FN3"/>
    <property type="match status" value="4"/>
</dbReference>
<feature type="domain" description="Fibronectin type-III" evidence="6">
    <location>
        <begin position="772"/>
        <end position="857"/>
    </location>
</feature>
<proteinExistence type="predicted"/>
<dbReference type="GO" id="GO:0016798">
    <property type="term" value="F:hydrolase activity, acting on glycosyl bonds"/>
    <property type="evidence" value="ECO:0007669"/>
    <property type="project" value="UniProtKB-KW"/>
</dbReference>
<dbReference type="PROSITE" id="PS50853">
    <property type="entry name" value="FN3"/>
    <property type="match status" value="4"/>
</dbReference>
<dbReference type="SMART" id="SM01065">
    <property type="entry name" value="CBM_2"/>
    <property type="match status" value="1"/>
</dbReference>
<evidence type="ECO:0000313" key="8">
    <source>
        <dbReference type="EMBL" id="THF82189.1"/>
    </source>
</evidence>
<dbReference type="InterPro" id="IPR003961">
    <property type="entry name" value="FN3_dom"/>
</dbReference>
<dbReference type="SUPFAM" id="SSF49452">
    <property type="entry name" value="Starch-binding domain-like"/>
    <property type="match status" value="1"/>
</dbReference>
<evidence type="ECO:0000256" key="5">
    <source>
        <dbReference type="ARBA" id="ARBA00023326"/>
    </source>
</evidence>